<feature type="domain" description="MobA-like NTP transferase" evidence="2">
    <location>
        <begin position="19"/>
        <end position="140"/>
    </location>
</feature>
<name>W0AK13_9SPHN</name>
<keyword evidence="4" id="KW-1185">Reference proteome</keyword>
<dbReference type="Pfam" id="PF12804">
    <property type="entry name" value="NTP_transf_3"/>
    <property type="match status" value="1"/>
</dbReference>
<evidence type="ECO:0000313" key="3">
    <source>
        <dbReference type="EMBL" id="AHE56633.1"/>
    </source>
</evidence>
<gene>
    <name evidence="3" type="ORF">NX02_25130</name>
</gene>
<proteinExistence type="predicted"/>
<dbReference type="Gene3D" id="3.40.50.1000">
    <property type="entry name" value="HAD superfamily/HAD-like"/>
    <property type="match status" value="1"/>
</dbReference>
<accession>W0AK13</accession>
<sequence>MTWTAILLAGQRPGIDPLARAFGGVAKAEVPVLGRPMIAYVVETLLACPSIGDVVVLTQDPEGLRSEDFLALRANPRVRMAEGGAGISASIDAVAGSDVAPFPILVTTADHPLLTPAIVEGFIAGVAGADLAVGMVESRTLLAAYPDSKRTWLRFGDGAWSGANLFALGSDRVRPALALWRSAEADRKQAVKLFLHFGPVLALRAITRTIGLADAIARVGRNMGMTARLVPLPQPEAAIDVDKLSDHRQVEGILATRQGGDAPASVAAAQAKLAGISVFDLDKTLTRHPTYTPLLIHFAQGLAPWRLLTAPVVAAVMIGHALKLVSRRRTKEFQHRMLLGGAVSRADVDRLAQSFAAKLDGNGLLAAGRARIAEERAAGRRIVLATAANRYYAEALGAVLGVDDIIATGSTWDGDRLLPEIAGDNCYGPAKREMLETYVETLGLRRSDLHVRFFSDHASDRPTFEWADEQFAVNPSRKLRKLAKQKGWPVLEWR</sequence>
<dbReference type="KEGG" id="ssan:NX02_25130"/>
<reference evidence="3 4" key="1">
    <citation type="submission" date="2013-07" db="EMBL/GenBank/DDBJ databases">
        <title>Completed genome of Sphingomonas sanxanigenens NX02.</title>
        <authorList>
            <person name="Ma T."/>
            <person name="Huang H."/>
            <person name="Wu M."/>
            <person name="Li X."/>
            <person name="Li G."/>
        </authorList>
    </citation>
    <scope>NUCLEOTIDE SEQUENCE [LARGE SCALE GENOMIC DNA]</scope>
    <source>
        <strain evidence="3 4">NX02</strain>
    </source>
</reference>
<dbReference type="STRING" id="1123269.NX02_25130"/>
<dbReference type="InterPro" id="IPR036412">
    <property type="entry name" value="HAD-like_sf"/>
</dbReference>
<dbReference type="AlphaFoldDB" id="W0AK13"/>
<dbReference type="InterPro" id="IPR029044">
    <property type="entry name" value="Nucleotide-diphossugar_trans"/>
</dbReference>
<dbReference type="eggNOG" id="COG0746">
    <property type="taxonomic scope" value="Bacteria"/>
</dbReference>
<evidence type="ECO:0000313" key="4">
    <source>
        <dbReference type="Proteomes" id="UP000018851"/>
    </source>
</evidence>
<evidence type="ECO:0000259" key="2">
    <source>
        <dbReference type="Pfam" id="PF12804"/>
    </source>
</evidence>
<dbReference type="eggNOG" id="COG0560">
    <property type="taxonomic scope" value="Bacteria"/>
</dbReference>
<dbReference type="SUPFAM" id="SSF53448">
    <property type="entry name" value="Nucleotide-diphospho-sugar transferases"/>
    <property type="match status" value="1"/>
</dbReference>
<protein>
    <recommendedName>
        <fullName evidence="2">MobA-like NTP transferase domain-containing protein</fullName>
    </recommendedName>
</protein>
<keyword evidence="1" id="KW-0460">Magnesium</keyword>
<dbReference type="Gene3D" id="1.20.1440.100">
    <property type="entry name" value="SG protein - dephosphorylation function"/>
    <property type="match status" value="1"/>
</dbReference>
<dbReference type="HOGENOM" id="CLU_551959_0_0_5"/>
<dbReference type="Gene3D" id="3.90.550.10">
    <property type="entry name" value="Spore Coat Polysaccharide Biosynthesis Protein SpsA, Chain A"/>
    <property type="match status" value="1"/>
</dbReference>
<organism evidence="3 4">
    <name type="scientific">Sphingomonas sanxanigenens DSM 19645 = NX02</name>
    <dbReference type="NCBI Taxonomy" id="1123269"/>
    <lineage>
        <taxon>Bacteria</taxon>
        <taxon>Pseudomonadati</taxon>
        <taxon>Pseudomonadota</taxon>
        <taxon>Alphaproteobacteria</taxon>
        <taxon>Sphingomonadales</taxon>
        <taxon>Sphingomonadaceae</taxon>
        <taxon>Sphingomonas</taxon>
    </lineage>
</organism>
<dbReference type="Proteomes" id="UP000018851">
    <property type="component" value="Chromosome"/>
</dbReference>
<dbReference type="GO" id="GO:0016779">
    <property type="term" value="F:nucleotidyltransferase activity"/>
    <property type="evidence" value="ECO:0007669"/>
    <property type="project" value="UniProtKB-ARBA"/>
</dbReference>
<dbReference type="PATRIC" id="fig|1123269.5.peg.4927"/>
<dbReference type="Pfam" id="PF12710">
    <property type="entry name" value="HAD"/>
    <property type="match status" value="1"/>
</dbReference>
<evidence type="ECO:0000256" key="1">
    <source>
        <dbReference type="ARBA" id="ARBA00022842"/>
    </source>
</evidence>
<dbReference type="SUPFAM" id="SSF56784">
    <property type="entry name" value="HAD-like"/>
    <property type="match status" value="1"/>
</dbReference>
<dbReference type="InterPro" id="IPR023214">
    <property type="entry name" value="HAD_sf"/>
</dbReference>
<dbReference type="EMBL" id="CP006644">
    <property type="protein sequence ID" value="AHE56633.1"/>
    <property type="molecule type" value="Genomic_DNA"/>
</dbReference>
<dbReference type="InterPro" id="IPR025877">
    <property type="entry name" value="MobA-like_NTP_Trfase"/>
</dbReference>